<dbReference type="HAMAP" id="MF_01241">
    <property type="entry name" value="GlcN6P_deamin"/>
    <property type="match status" value="1"/>
</dbReference>
<dbReference type="GO" id="GO:0005737">
    <property type="term" value="C:cytoplasm"/>
    <property type="evidence" value="ECO:0007669"/>
    <property type="project" value="TreeGrafter"/>
</dbReference>
<protein>
    <recommendedName>
        <fullName evidence="4">Glucosamine-6-phosphate deaminase</fullName>
        <ecNumber evidence="4">3.5.99.6</ecNumber>
    </recommendedName>
    <alternativeName>
        <fullName evidence="4">GlcN6P deaminase</fullName>
        <shortName evidence="4">GNPDA</shortName>
    </alternativeName>
    <alternativeName>
        <fullName evidence="4">Glucosamine-6-phosphate isomerase</fullName>
    </alternativeName>
</protein>
<dbReference type="PANTHER" id="PTHR11280">
    <property type="entry name" value="GLUCOSAMINE-6-PHOSPHATE ISOMERASE"/>
    <property type="match status" value="1"/>
</dbReference>
<proteinExistence type="inferred from homology"/>
<evidence type="ECO:0000313" key="6">
    <source>
        <dbReference type="EMBL" id="OAB40780.1"/>
    </source>
</evidence>
<dbReference type="CDD" id="cd01399">
    <property type="entry name" value="GlcN6P_deaminase"/>
    <property type="match status" value="1"/>
</dbReference>
<keyword evidence="7" id="KW-1185">Reference proteome</keyword>
<reference evidence="6 7" key="1">
    <citation type="submission" date="2016-03" db="EMBL/GenBank/DDBJ databases">
        <title>Draft genome sequence of Paenibacillus glacialis DSM 22343.</title>
        <authorList>
            <person name="Shin S.-K."/>
            <person name="Yi H."/>
        </authorList>
    </citation>
    <scope>NUCLEOTIDE SEQUENCE [LARGE SCALE GENOMIC DNA]</scope>
    <source>
        <strain evidence="6 7">DSM 22343</strain>
    </source>
</reference>
<evidence type="ECO:0000256" key="2">
    <source>
        <dbReference type="ARBA" id="ARBA00022801"/>
    </source>
</evidence>
<feature type="active site" description="Proton acceptor; for ring-opening step" evidence="4">
    <location>
        <position position="138"/>
    </location>
</feature>
<comment type="pathway">
    <text evidence="4">Amino-sugar metabolism; N-acetylneuraminate degradation; D-fructose 6-phosphate from N-acetylneuraminate: step 5/5.</text>
</comment>
<dbReference type="GO" id="GO:0005975">
    <property type="term" value="P:carbohydrate metabolic process"/>
    <property type="evidence" value="ECO:0007669"/>
    <property type="project" value="InterPro"/>
</dbReference>
<dbReference type="GO" id="GO:0019262">
    <property type="term" value="P:N-acetylneuraminate catabolic process"/>
    <property type="evidence" value="ECO:0007669"/>
    <property type="project" value="UniProtKB-UniRule"/>
</dbReference>
<sequence>MNIFTFKTEEDFVQTGANLIASLVQSKPNAVLGLATGSSPIGIYTRLAEMNKKGLVSFSQVSAYNLDEYVGISGDHSQSYKTFMKENLFNHIDIDLQNTHIPNANAEDLEAECKAYDLALEHNGPVDIQILGIGSNGHIGFNEPDDHLYGGTHVLDLLEETLEANARFFASLDEVPKQAITMGVGGIMKARQIILLARGAGKAEAVKAAIQGPITTQCPASLLQCHPNVIVLLDEEAGSLL</sequence>
<evidence type="ECO:0000256" key="3">
    <source>
        <dbReference type="ARBA" id="ARBA00023277"/>
    </source>
</evidence>
<comment type="similarity">
    <text evidence="4">Belongs to the glucosamine/galactosamine-6-phosphate isomerase family. NagB subfamily.</text>
</comment>
<comment type="caution">
    <text evidence="6">The sequence shown here is derived from an EMBL/GenBank/DDBJ whole genome shotgun (WGS) entry which is preliminary data.</text>
</comment>
<evidence type="ECO:0000259" key="5">
    <source>
        <dbReference type="Pfam" id="PF01182"/>
    </source>
</evidence>
<dbReference type="InterPro" id="IPR018321">
    <property type="entry name" value="Glucosamine6P_isomerase_CS"/>
</dbReference>
<dbReference type="EC" id="3.5.99.6" evidence="4"/>
<accession>A0A162PZM2</accession>
<feature type="active site" description="For ring-opening step" evidence="4">
    <location>
        <position position="143"/>
    </location>
</feature>
<dbReference type="RefSeq" id="WP_068535340.1">
    <property type="nucleotide sequence ID" value="NZ_LVJH01000034.1"/>
</dbReference>
<organism evidence="6 7">
    <name type="scientific">Paenibacillus glacialis</name>
    <dbReference type="NCBI Taxonomy" id="494026"/>
    <lineage>
        <taxon>Bacteria</taxon>
        <taxon>Bacillati</taxon>
        <taxon>Bacillota</taxon>
        <taxon>Bacilli</taxon>
        <taxon>Bacillales</taxon>
        <taxon>Paenibacillaceae</taxon>
        <taxon>Paenibacillus</taxon>
    </lineage>
</organism>
<dbReference type="SUPFAM" id="SSF100950">
    <property type="entry name" value="NagB/RpiA/CoA transferase-like"/>
    <property type="match status" value="1"/>
</dbReference>
<dbReference type="AlphaFoldDB" id="A0A162PZM2"/>
<evidence type="ECO:0000256" key="4">
    <source>
        <dbReference type="HAMAP-Rule" id="MF_01241"/>
    </source>
</evidence>
<comment type="caution">
    <text evidence="4">Lacks conserved residue(s) required for the propagation of feature annotation.</text>
</comment>
<dbReference type="PANTHER" id="PTHR11280:SF5">
    <property type="entry name" value="GLUCOSAMINE-6-PHOSPHATE ISOMERASE"/>
    <property type="match status" value="1"/>
</dbReference>
<dbReference type="STRING" id="494026.PGLA_17565"/>
<comment type="catalytic activity">
    <reaction evidence="1 4">
        <text>alpha-D-glucosamine 6-phosphate + H2O = beta-D-fructose 6-phosphate + NH4(+)</text>
        <dbReference type="Rhea" id="RHEA:12172"/>
        <dbReference type="ChEBI" id="CHEBI:15377"/>
        <dbReference type="ChEBI" id="CHEBI:28938"/>
        <dbReference type="ChEBI" id="CHEBI:57634"/>
        <dbReference type="ChEBI" id="CHEBI:75989"/>
        <dbReference type="EC" id="3.5.99.6"/>
    </reaction>
</comment>
<dbReference type="Gene3D" id="3.40.50.1360">
    <property type="match status" value="1"/>
</dbReference>
<dbReference type="InterPro" id="IPR004547">
    <property type="entry name" value="Glucosamine6P_isomerase"/>
</dbReference>
<dbReference type="PROSITE" id="PS01161">
    <property type="entry name" value="GLC_GALNAC_ISOMERASE"/>
    <property type="match status" value="1"/>
</dbReference>
<dbReference type="InterPro" id="IPR006148">
    <property type="entry name" value="Glc/Gal-6P_isomerase"/>
</dbReference>
<keyword evidence="2 4" id="KW-0378">Hydrolase</keyword>
<evidence type="ECO:0000256" key="1">
    <source>
        <dbReference type="ARBA" id="ARBA00000644"/>
    </source>
</evidence>
<dbReference type="NCBIfam" id="TIGR00502">
    <property type="entry name" value="nagB"/>
    <property type="match status" value="1"/>
</dbReference>
<feature type="active site" description="Proton acceptor; for enolization step" evidence="4">
    <location>
        <position position="67"/>
    </location>
</feature>
<dbReference type="Pfam" id="PF01182">
    <property type="entry name" value="Glucosamine_iso"/>
    <property type="match status" value="1"/>
</dbReference>
<dbReference type="OrthoDB" id="9791139at2"/>
<feature type="domain" description="Glucosamine/galactosamine-6-phosphate isomerase" evidence="5">
    <location>
        <begin position="14"/>
        <end position="225"/>
    </location>
</feature>
<evidence type="ECO:0000313" key="7">
    <source>
        <dbReference type="Proteomes" id="UP000076967"/>
    </source>
</evidence>
<dbReference type="Proteomes" id="UP000076967">
    <property type="component" value="Unassembled WGS sequence"/>
</dbReference>
<dbReference type="GO" id="GO:0042802">
    <property type="term" value="F:identical protein binding"/>
    <property type="evidence" value="ECO:0007669"/>
    <property type="project" value="TreeGrafter"/>
</dbReference>
<dbReference type="FunFam" id="3.40.50.1360:FF:000003">
    <property type="entry name" value="Glucosamine-6-phosphate deaminase"/>
    <property type="match status" value="1"/>
</dbReference>
<dbReference type="InterPro" id="IPR037171">
    <property type="entry name" value="NagB/RpiA_transferase-like"/>
</dbReference>
<keyword evidence="3 4" id="KW-0119">Carbohydrate metabolism</keyword>
<dbReference type="GO" id="GO:0006043">
    <property type="term" value="P:glucosamine catabolic process"/>
    <property type="evidence" value="ECO:0007669"/>
    <property type="project" value="TreeGrafter"/>
</dbReference>
<feature type="active site" description="For ring-opening step" evidence="4">
    <location>
        <position position="136"/>
    </location>
</feature>
<dbReference type="GO" id="GO:0004342">
    <property type="term" value="F:glucosamine-6-phosphate deaminase activity"/>
    <property type="evidence" value="ECO:0007669"/>
    <property type="project" value="UniProtKB-UniRule"/>
</dbReference>
<dbReference type="UniPathway" id="UPA00629">
    <property type="reaction ID" value="UER00684"/>
</dbReference>
<dbReference type="GO" id="GO:0006046">
    <property type="term" value="P:N-acetylglucosamine catabolic process"/>
    <property type="evidence" value="ECO:0007669"/>
    <property type="project" value="UniProtKB-UniRule"/>
</dbReference>
<name>A0A162PZM2_9BACL</name>
<comment type="function">
    <text evidence="4">Catalyzes the reversible isomerization-deamination of glucosamine 6-phosphate (GlcN6P) to form fructose 6-phosphate (Fru6P) and ammonium ion.</text>
</comment>
<gene>
    <name evidence="4" type="primary">nagB</name>
    <name evidence="6" type="ORF">PGLA_17565</name>
</gene>
<dbReference type="EMBL" id="LVJH01000034">
    <property type="protein sequence ID" value="OAB40780.1"/>
    <property type="molecule type" value="Genomic_DNA"/>
</dbReference>